<keyword evidence="3" id="KW-0813">Transport</keyword>
<comment type="subcellular location">
    <subcellularLocation>
        <location evidence="1">Membrane</location>
        <topology evidence="1">Multi-pass membrane protein</topology>
    </subcellularLocation>
</comment>
<dbReference type="Pfam" id="PF03239">
    <property type="entry name" value="FTR1"/>
    <property type="match status" value="1"/>
</dbReference>
<keyword evidence="3" id="KW-0408">Iron</keyword>
<dbReference type="AlphaFoldDB" id="A0AAD5K7Q8"/>
<keyword evidence="3" id="KW-0410">Iron transport</keyword>
<comment type="similarity">
    <text evidence="2">Belongs to the oxidase-dependent Fe transporter (OFeT) (TC 9.A.10.1) family.</text>
</comment>
<dbReference type="GO" id="GO:0015093">
    <property type="term" value="F:ferrous iron transmembrane transporter activity"/>
    <property type="evidence" value="ECO:0007669"/>
    <property type="project" value="TreeGrafter"/>
</dbReference>
<keyword evidence="6 7" id="KW-0472">Membrane</keyword>
<evidence type="ECO:0000256" key="1">
    <source>
        <dbReference type="ARBA" id="ARBA00004141"/>
    </source>
</evidence>
<evidence type="ECO:0000256" key="5">
    <source>
        <dbReference type="ARBA" id="ARBA00022989"/>
    </source>
</evidence>
<feature type="transmembrane region" description="Helical" evidence="7">
    <location>
        <begin position="204"/>
        <end position="223"/>
    </location>
</feature>
<feature type="transmembrane region" description="Helical" evidence="7">
    <location>
        <begin position="173"/>
        <end position="192"/>
    </location>
</feature>
<keyword evidence="9" id="KW-1185">Reference proteome</keyword>
<accession>A0AAD5K7Q8</accession>
<protein>
    <submittedName>
        <fullName evidence="8">High-affinity iron permease</fullName>
    </submittedName>
</protein>
<sequence length="375" mass="41966">MATNVFYVPIFFIIFREVTEASIIVSVLLSFLRRVFEPDSAVYKRLRKHVWIGTITGLVICLAIGAAFIAVWYTVLSNLWGSSEQIWEASFCLIAVVLITAMGLAMLKTERMQEEWKVKIAKAIESKDEAKGFSGKIQKYSFFALPFITVLREGLEAVVFIGGVSLNAEAKSIPLPVVMGLICGCLVGFIIYRGGSLVQLRWFFIISTIILYLVAAGLMSRAIGFIEQYEWNKIIGGEAAEEGGDVIPYRVSTSIWHVSWGNPENNDGSTGGYQIFNSILGWNNTATYGTILSYILYWLVVIGFLVYLYFDEKKSAIRKAEAGEWQVGDVALENAKNYIDETGEIIGEKHEAEIRGEYHIEQVIIDSNNTTNEKH</sequence>
<keyword evidence="5 7" id="KW-1133">Transmembrane helix</keyword>
<gene>
    <name evidence="8" type="ORF">BDA99DRAFT_550461</name>
</gene>
<evidence type="ECO:0000313" key="8">
    <source>
        <dbReference type="EMBL" id="KAI9272917.1"/>
    </source>
</evidence>
<evidence type="ECO:0000256" key="3">
    <source>
        <dbReference type="ARBA" id="ARBA00022496"/>
    </source>
</evidence>
<keyword evidence="3" id="KW-0406">Ion transport</keyword>
<feature type="transmembrane region" description="Helical" evidence="7">
    <location>
        <begin position="6"/>
        <end position="29"/>
    </location>
</feature>
<proteinExistence type="inferred from homology"/>
<evidence type="ECO:0000256" key="6">
    <source>
        <dbReference type="ARBA" id="ARBA00023136"/>
    </source>
</evidence>
<dbReference type="InterPro" id="IPR004923">
    <property type="entry name" value="FTR1/Fip1/EfeU"/>
</dbReference>
<feature type="transmembrane region" description="Helical" evidence="7">
    <location>
        <begin position="291"/>
        <end position="310"/>
    </location>
</feature>
<feature type="transmembrane region" description="Helical" evidence="7">
    <location>
        <begin position="86"/>
        <end position="107"/>
    </location>
</feature>
<dbReference type="PANTHER" id="PTHR31632:SF2">
    <property type="entry name" value="PLASMA MEMBRANE IRON PERMEASE"/>
    <property type="match status" value="1"/>
</dbReference>
<dbReference type="Proteomes" id="UP001209540">
    <property type="component" value="Unassembled WGS sequence"/>
</dbReference>
<reference evidence="8" key="2">
    <citation type="submission" date="2023-02" db="EMBL/GenBank/DDBJ databases">
        <authorList>
            <consortium name="DOE Joint Genome Institute"/>
            <person name="Mondo S.J."/>
            <person name="Chang Y."/>
            <person name="Wang Y."/>
            <person name="Ahrendt S."/>
            <person name="Andreopoulos W."/>
            <person name="Barry K."/>
            <person name="Beard J."/>
            <person name="Benny G.L."/>
            <person name="Blankenship S."/>
            <person name="Bonito G."/>
            <person name="Cuomo C."/>
            <person name="Desiro A."/>
            <person name="Gervers K.A."/>
            <person name="Hundley H."/>
            <person name="Kuo A."/>
            <person name="LaButti K."/>
            <person name="Lang B.F."/>
            <person name="Lipzen A."/>
            <person name="O'Donnell K."/>
            <person name="Pangilinan J."/>
            <person name="Reynolds N."/>
            <person name="Sandor L."/>
            <person name="Smith M.W."/>
            <person name="Tsang A."/>
            <person name="Grigoriev I.V."/>
            <person name="Stajich J.E."/>
            <person name="Spatafora J.W."/>
        </authorList>
    </citation>
    <scope>NUCLEOTIDE SEQUENCE</scope>
    <source>
        <strain evidence="8">RSA 2281</strain>
    </source>
</reference>
<evidence type="ECO:0000256" key="7">
    <source>
        <dbReference type="SAM" id="Phobius"/>
    </source>
</evidence>
<dbReference type="EMBL" id="JAIXMP010000005">
    <property type="protein sequence ID" value="KAI9272917.1"/>
    <property type="molecule type" value="Genomic_DNA"/>
</dbReference>
<evidence type="ECO:0000256" key="2">
    <source>
        <dbReference type="ARBA" id="ARBA00008333"/>
    </source>
</evidence>
<feature type="transmembrane region" description="Helical" evidence="7">
    <location>
        <begin position="50"/>
        <end position="74"/>
    </location>
</feature>
<evidence type="ECO:0000256" key="4">
    <source>
        <dbReference type="ARBA" id="ARBA00022692"/>
    </source>
</evidence>
<comment type="caution">
    <text evidence="8">The sequence shown here is derived from an EMBL/GenBank/DDBJ whole genome shotgun (WGS) entry which is preliminary data.</text>
</comment>
<keyword evidence="4 7" id="KW-0812">Transmembrane</keyword>
<feature type="transmembrane region" description="Helical" evidence="7">
    <location>
        <begin position="140"/>
        <end position="161"/>
    </location>
</feature>
<dbReference type="GO" id="GO:0033573">
    <property type="term" value="C:high-affinity iron permease complex"/>
    <property type="evidence" value="ECO:0007669"/>
    <property type="project" value="InterPro"/>
</dbReference>
<dbReference type="PANTHER" id="PTHR31632">
    <property type="entry name" value="IRON TRANSPORTER FTH1"/>
    <property type="match status" value="1"/>
</dbReference>
<organism evidence="8 9">
    <name type="scientific">Phascolomyces articulosus</name>
    <dbReference type="NCBI Taxonomy" id="60185"/>
    <lineage>
        <taxon>Eukaryota</taxon>
        <taxon>Fungi</taxon>
        <taxon>Fungi incertae sedis</taxon>
        <taxon>Mucoromycota</taxon>
        <taxon>Mucoromycotina</taxon>
        <taxon>Mucoromycetes</taxon>
        <taxon>Mucorales</taxon>
        <taxon>Lichtheimiaceae</taxon>
        <taxon>Phascolomyces</taxon>
    </lineage>
</organism>
<reference evidence="8" key="1">
    <citation type="journal article" date="2022" name="IScience">
        <title>Evolution of zygomycete secretomes and the origins of terrestrial fungal ecologies.</title>
        <authorList>
            <person name="Chang Y."/>
            <person name="Wang Y."/>
            <person name="Mondo S."/>
            <person name="Ahrendt S."/>
            <person name="Andreopoulos W."/>
            <person name="Barry K."/>
            <person name="Beard J."/>
            <person name="Benny G.L."/>
            <person name="Blankenship S."/>
            <person name="Bonito G."/>
            <person name="Cuomo C."/>
            <person name="Desiro A."/>
            <person name="Gervers K.A."/>
            <person name="Hundley H."/>
            <person name="Kuo A."/>
            <person name="LaButti K."/>
            <person name="Lang B.F."/>
            <person name="Lipzen A."/>
            <person name="O'Donnell K."/>
            <person name="Pangilinan J."/>
            <person name="Reynolds N."/>
            <person name="Sandor L."/>
            <person name="Smith M.E."/>
            <person name="Tsang A."/>
            <person name="Grigoriev I.V."/>
            <person name="Stajich J.E."/>
            <person name="Spatafora J.W."/>
        </authorList>
    </citation>
    <scope>NUCLEOTIDE SEQUENCE</scope>
    <source>
        <strain evidence="8">RSA 2281</strain>
    </source>
</reference>
<evidence type="ECO:0000313" key="9">
    <source>
        <dbReference type="Proteomes" id="UP001209540"/>
    </source>
</evidence>
<name>A0AAD5K7Q8_9FUNG</name>